<dbReference type="Proteomes" id="UP000823388">
    <property type="component" value="Chromosome 8K"/>
</dbReference>
<dbReference type="EMBL" id="CM029051">
    <property type="protein sequence ID" value="KAG2562705.1"/>
    <property type="molecule type" value="Genomic_DNA"/>
</dbReference>
<organism evidence="1 2">
    <name type="scientific">Panicum virgatum</name>
    <name type="common">Blackwell switchgrass</name>
    <dbReference type="NCBI Taxonomy" id="38727"/>
    <lineage>
        <taxon>Eukaryota</taxon>
        <taxon>Viridiplantae</taxon>
        <taxon>Streptophyta</taxon>
        <taxon>Embryophyta</taxon>
        <taxon>Tracheophyta</taxon>
        <taxon>Spermatophyta</taxon>
        <taxon>Magnoliopsida</taxon>
        <taxon>Liliopsida</taxon>
        <taxon>Poales</taxon>
        <taxon>Poaceae</taxon>
        <taxon>PACMAD clade</taxon>
        <taxon>Panicoideae</taxon>
        <taxon>Panicodae</taxon>
        <taxon>Paniceae</taxon>
        <taxon>Panicinae</taxon>
        <taxon>Panicum</taxon>
        <taxon>Panicum sect. Hiantes</taxon>
    </lineage>
</organism>
<reference evidence="1" key="1">
    <citation type="submission" date="2020-05" db="EMBL/GenBank/DDBJ databases">
        <title>WGS assembly of Panicum virgatum.</title>
        <authorList>
            <person name="Lovell J.T."/>
            <person name="Jenkins J."/>
            <person name="Shu S."/>
            <person name="Juenger T.E."/>
            <person name="Schmutz J."/>
        </authorList>
    </citation>
    <scope>NUCLEOTIDE SEQUENCE</scope>
    <source>
        <strain evidence="1">AP13</strain>
    </source>
</reference>
<sequence length="178" mass="19125">MGPVSKDDAASLLTGPVSIAAGPLTTALPVWTPSATAAFATDAGAQTSRAVRATAGPGASIISSEEVLNHFAAEVIAQGGKGVSFDLAKRNFRRRELDFGRLRKVVIDVVIVMHGLLGPSIVEMELRDEERLALRARDRTLLEARQTVEEELASTCQALEDERVPRVANHDEANWILN</sequence>
<dbReference type="AlphaFoldDB" id="A0A8T0PNN4"/>
<comment type="caution">
    <text evidence="1">The sequence shown here is derived from an EMBL/GenBank/DDBJ whole genome shotgun (WGS) entry which is preliminary data.</text>
</comment>
<accession>A0A8T0PNN4</accession>
<protein>
    <submittedName>
        <fullName evidence="1">Uncharacterized protein</fullName>
    </submittedName>
</protein>
<proteinExistence type="predicted"/>
<evidence type="ECO:0000313" key="1">
    <source>
        <dbReference type="EMBL" id="KAG2562705.1"/>
    </source>
</evidence>
<gene>
    <name evidence="1" type="ORF">PVAP13_8KG262533</name>
</gene>
<keyword evidence="2" id="KW-1185">Reference proteome</keyword>
<name>A0A8T0PNN4_PANVG</name>
<evidence type="ECO:0000313" key="2">
    <source>
        <dbReference type="Proteomes" id="UP000823388"/>
    </source>
</evidence>